<feature type="compositionally biased region" description="Basic and acidic residues" evidence="1">
    <location>
        <begin position="390"/>
        <end position="405"/>
    </location>
</feature>
<evidence type="ECO:0000259" key="3">
    <source>
        <dbReference type="Pfam" id="PF04783"/>
    </source>
</evidence>
<reference evidence="4 5" key="1">
    <citation type="submission" date="2023-10" db="EMBL/GenBank/DDBJ databases">
        <title>Chromosome-scale genome assembly provides insights into flower coloration mechanisms of Canna indica.</title>
        <authorList>
            <person name="Li C."/>
        </authorList>
    </citation>
    <scope>NUCLEOTIDE SEQUENCE [LARGE SCALE GENOMIC DNA]</scope>
    <source>
        <tissue evidence="4">Flower</tissue>
    </source>
</reference>
<evidence type="ECO:0000313" key="5">
    <source>
        <dbReference type="Proteomes" id="UP001327560"/>
    </source>
</evidence>
<dbReference type="Pfam" id="PF04783">
    <property type="entry name" value="DUF630"/>
    <property type="match status" value="1"/>
</dbReference>
<dbReference type="PANTHER" id="PTHR21450:SF2">
    <property type="entry name" value="FAMILY PROTEIN, PUTATIVE (DUF630 AND DUF632)-RELATED"/>
    <property type="match status" value="1"/>
</dbReference>
<feature type="region of interest" description="Disordered" evidence="1">
    <location>
        <begin position="224"/>
        <end position="265"/>
    </location>
</feature>
<feature type="compositionally biased region" description="Pro residues" evidence="1">
    <location>
        <begin position="249"/>
        <end position="259"/>
    </location>
</feature>
<gene>
    <name evidence="4" type="ORF">Cni_G12304</name>
</gene>
<feature type="region of interest" description="Disordered" evidence="1">
    <location>
        <begin position="66"/>
        <end position="167"/>
    </location>
</feature>
<dbReference type="InterPro" id="IPR006867">
    <property type="entry name" value="DUF632"/>
</dbReference>
<evidence type="ECO:0000313" key="4">
    <source>
        <dbReference type="EMBL" id="WOL03584.1"/>
    </source>
</evidence>
<dbReference type="Proteomes" id="UP001327560">
    <property type="component" value="Chromosome 4"/>
</dbReference>
<feature type="compositionally biased region" description="Basic and acidic residues" evidence="1">
    <location>
        <begin position="319"/>
        <end position="330"/>
    </location>
</feature>
<feature type="compositionally biased region" description="Basic and acidic residues" evidence="1">
    <location>
        <begin position="413"/>
        <end position="426"/>
    </location>
</feature>
<feature type="region of interest" description="Disordered" evidence="1">
    <location>
        <begin position="287"/>
        <end position="426"/>
    </location>
</feature>
<keyword evidence="5" id="KW-1185">Reference proteome</keyword>
<dbReference type="PANTHER" id="PTHR21450">
    <property type="entry name" value="PROTEIN ALTERED PHOSPHATE STARVATION RESPONSE 1"/>
    <property type="match status" value="1"/>
</dbReference>
<feature type="domain" description="DUF632" evidence="2">
    <location>
        <begin position="458"/>
        <end position="774"/>
    </location>
</feature>
<evidence type="ECO:0000256" key="1">
    <source>
        <dbReference type="SAM" id="MobiDB-lite"/>
    </source>
</evidence>
<accession>A0AAQ3QAF8</accession>
<dbReference type="EMBL" id="CP136893">
    <property type="protein sequence ID" value="WOL03584.1"/>
    <property type="molecule type" value="Genomic_DNA"/>
</dbReference>
<dbReference type="InterPro" id="IPR006868">
    <property type="entry name" value="DUF630"/>
</dbReference>
<feature type="domain" description="DUF630" evidence="3">
    <location>
        <begin position="1"/>
        <end position="59"/>
    </location>
</feature>
<dbReference type="Pfam" id="PF04782">
    <property type="entry name" value="DUF632"/>
    <property type="match status" value="1"/>
</dbReference>
<protein>
    <submittedName>
        <fullName evidence="4">Uncharacterized protein</fullName>
    </submittedName>
</protein>
<feature type="compositionally biased region" description="Basic and acidic residues" evidence="1">
    <location>
        <begin position="110"/>
        <end position="141"/>
    </location>
</feature>
<dbReference type="AlphaFoldDB" id="A0AAQ3QAF8"/>
<proteinExistence type="predicted"/>
<feature type="compositionally biased region" description="Basic and acidic residues" evidence="1">
    <location>
        <begin position="76"/>
        <end position="88"/>
    </location>
</feature>
<feature type="compositionally biased region" description="Basic and acidic residues" evidence="1">
    <location>
        <begin position="348"/>
        <end position="381"/>
    </location>
</feature>
<name>A0AAQ3QAF8_9LILI</name>
<evidence type="ECO:0000259" key="2">
    <source>
        <dbReference type="Pfam" id="PF04782"/>
    </source>
</evidence>
<organism evidence="4 5">
    <name type="scientific">Canna indica</name>
    <name type="common">Indian-shot</name>
    <dbReference type="NCBI Taxonomy" id="4628"/>
    <lineage>
        <taxon>Eukaryota</taxon>
        <taxon>Viridiplantae</taxon>
        <taxon>Streptophyta</taxon>
        <taxon>Embryophyta</taxon>
        <taxon>Tracheophyta</taxon>
        <taxon>Spermatophyta</taxon>
        <taxon>Magnoliopsida</taxon>
        <taxon>Liliopsida</taxon>
        <taxon>Zingiberales</taxon>
        <taxon>Cannaceae</taxon>
        <taxon>Canna</taxon>
    </lineage>
</organism>
<sequence length="902" mass="100886">MGCGASKVEEPPLVALCRERRELIRAAAEHRFALAAAHAAYFRALGRVGDALHRFVQEELVSAPASPVLTLPPSEGKGKVKSKIEKSVGESGNADAVGASASSFASITHSHSDESHMHSHSDECHLHSYSDESDRHLHSDSESDEITGESSGLDGGGEESGRSFSHQPFYDAPIPNYYYMKSASTISSTTVYQDAYPAWSNTAYVGYGYGYGYGYPMGGAPMDTMQPPPVQDDNFYYRNQPQRDDKPADPPPPPPPPPEESTWDFFNPFDLYEQMIPGYFQATYRGGSVTSSPNSSEVREKEGIPDLEEETEQESVKSPVKERKGTDKDVSGSGRDSTHSSKRSSKRKDKDASGSERDSTQRRLKGADKEATGRVSVERSSDVVATEQETSGKKDTVLSQVKEESQGSYSVSKAEEDAKEITTKNKSVSFRDETSLATHDNRPSKESGLFAHGTRDVMEVVEEIKEHFESAANCGEEVSKMLEVGKFAYRSKNKILRVIFSRILNPVILPVRTTSRPSSTNTQHLTASSVKVKQANHAVCENMDIDTRKLSSTLEKLYIWEKRLHKIVEEEERLRVIYEREWKQLKALDESGAESLKIESTQASIRNLLTKLNIVIRSANHISSRINKIRDEELRPQLIELIQGLVKMWKSVLDCHHKQFEAIIESKSYNLVARTGSSVAKSTMELEMELLNWRSCFSNWVDAQKAYIETLNGWLLKWLLQETEETPDGPAPFSPSRIGAPDAFVIANDWYHSVEGISEDAVIDSMHTFAVNVHRLWETQDEEQRQKLRAEYLSKDFARKLKSLQKENGMDLQDYALDKTVLPISNGDEAFHHEHKMSLDAIKRQLDEERAKHEETIKKVHQATASNLRMGLAPIFQALESFSSGTLKGYEGIRISNGNVGT</sequence>